<keyword evidence="4 6" id="KW-1133">Transmembrane helix</keyword>
<dbReference type="OrthoDB" id="9811522at2"/>
<accession>A0A1M5IE59</accession>
<proteinExistence type="predicted"/>
<dbReference type="GO" id="GO:0005886">
    <property type="term" value="C:plasma membrane"/>
    <property type="evidence" value="ECO:0007669"/>
    <property type="project" value="UniProtKB-SubCell"/>
</dbReference>
<keyword evidence="9" id="KW-1185">Reference proteome</keyword>
<dbReference type="InterPro" id="IPR013525">
    <property type="entry name" value="ABC2_TM"/>
</dbReference>
<feature type="transmembrane region" description="Helical" evidence="6">
    <location>
        <begin position="193"/>
        <end position="213"/>
    </location>
</feature>
<gene>
    <name evidence="8" type="ORF">SAMN05444362_11951</name>
</gene>
<dbReference type="PANTHER" id="PTHR30294:SF47">
    <property type="entry name" value="INNER MEMBRANE TRANSPORT PERMEASE YHHJ"/>
    <property type="match status" value="1"/>
</dbReference>
<keyword evidence="2" id="KW-1003">Cell membrane</keyword>
<feature type="transmembrane region" description="Helical" evidence="6">
    <location>
        <begin position="358"/>
        <end position="383"/>
    </location>
</feature>
<comment type="subcellular location">
    <subcellularLocation>
        <location evidence="1">Cell membrane</location>
        <topology evidence="1">Multi-pass membrane protein</topology>
    </subcellularLocation>
</comment>
<evidence type="ECO:0000313" key="8">
    <source>
        <dbReference type="EMBL" id="SHG26644.1"/>
    </source>
</evidence>
<feature type="transmembrane region" description="Helical" evidence="6">
    <location>
        <begin position="239"/>
        <end position="257"/>
    </location>
</feature>
<dbReference type="GO" id="GO:0140359">
    <property type="term" value="F:ABC-type transporter activity"/>
    <property type="evidence" value="ECO:0007669"/>
    <property type="project" value="InterPro"/>
</dbReference>
<reference evidence="9" key="1">
    <citation type="submission" date="2016-11" db="EMBL/GenBank/DDBJ databases">
        <authorList>
            <person name="Varghese N."/>
            <person name="Submissions S."/>
        </authorList>
    </citation>
    <scope>NUCLEOTIDE SEQUENCE [LARGE SCALE GENOMIC DNA]</scope>
    <source>
        <strain evidence="9">DSM 27370</strain>
    </source>
</reference>
<evidence type="ECO:0000256" key="5">
    <source>
        <dbReference type="ARBA" id="ARBA00023136"/>
    </source>
</evidence>
<evidence type="ECO:0000259" key="7">
    <source>
        <dbReference type="Pfam" id="PF12698"/>
    </source>
</evidence>
<feature type="transmembrane region" description="Helical" evidence="6">
    <location>
        <begin position="23"/>
        <end position="43"/>
    </location>
</feature>
<feature type="transmembrane region" description="Helical" evidence="6">
    <location>
        <begin position="269"/>
        <end position="294"/>
    </location>
</feature>
<dbReference type="STRING" id="1346286.SAMN05444362_11951"/>
<feature type="transmembrane region" description="Helical" evidence="6">
    <location>
        <begin position="301"/>
        <end position="322"/>
    </location>
</feature>
<dbReference type="AlphaFoldDB" id="A0A1M5IE59"/>
<protein>
    <submittedName>
        <fullName evidence="8">ABC-2 type transport system permease protein</fullName>
    </submittedName>
</protein>
<feature type="domain" description="ABC-2 type transporter transmembrane" evidence="7">
    <location>
        <begin position="25"/>
        <end position="374"/>
    </location>
</feature>
<dbReference type="PANTHER" id="PTHR30294">
    <property type="entry name" value="MEMBRANE COMPONENT OF ABC TRANSPORTER YHHJ-RELATED"/>
    <property type="match status" value="1"/>
</dbReference>
<dbReference type="Pfam" id="PF12698">
    <property type="entry name" value="ABC2_membrane_3"/>
    <property type="match status" value="1"/>
</dbReference>
<evidence type="ECO:0000256" key="2">
    <source>
        <dbReference type="ARBA" id="ARBA00022475"/>
    </source>
</evidence>
<keyword evidence="3 6" id="KW-0812">Transmembrane</keyword>
<dbReference type="Proteomes" id="UP000184480">
    <property type="component" value="Unassembled WGS sequence"/>
</dbReference>
<evidence type="ECO:0000256" key="3">
    <source>
        <dbReference type="ARBA" id="ARBA00022692"/>
    </source>
</evidence>
<evidence type="ECO:0000313" key="9">
    <source>
        <dbReference type="Proteomes" id="UP000184480"/>
    </source>
</evidence>
<dbReference type="InterPro" id="IPR051449">
    <property type="entry name" value="ABC-2_transporter_component"/>
</dbReference>
<dbReference type="Gene3D" id="3.40.1710.10">
    <property type="entry name" value="abc type-2 transporter like domain"/>
    <property type="match status" value="1"/>
</dbReference>
<keyword evidence="5 6" id="KW-0472">Membrane</keyword>
<dbReference type="RefSeq" id="WP_062178661.1">
    <property type="nucleotide sequence ID" value="NZ_BBXL01000005.1"/>
</dbReference>
<dbReference type="EMBL" id="FQUC01000019">
    <property type="protein sequence ID" value="SHG26644.1"/>
    <property type="molecule type" value="Genomic_DNA"/>
</dbReference>
<evidence type="ECO:0000256" key="6">
    <source>
        <dbReference type="SAM" id="Phobius"/>
    </source>
</evidence>
<evidence type="ECO:0000256" key="4">
    <source>
        <dbReference type="ARBA" id="ARBA00022989"/>
    </source>
</evidence>
<sequence>MSQNTGMWVVFVRECKRIISSKICIWGMVVAPLLTFGILMYMMHEGLPTKIPIAVVDLDNSSTSRSLVRQLDAFAKTNIEFKSLSFQEARTSMERAQVYGIFTIPRDFAKDAVSGDRPKIVFYTNNAFLISGSLLFQDMKMISVLASASVGLKMGEAQGYTEGQLMPVLQPIVIDAHVIGNPMLNYSVYLNNVMIPGVIFLILSMFTISAFGAEVKSGTGKKLLELAGGSKMKAVMGKLLPYTILFFILSLFFMSVMYGYNHFPLNSGFWPMCLAYIFLILAAQGFGLILLGVFINYRLALSGASLLGMISFSITGFSFPSIAMSPMLYGLSFLFPLRHFFLIYVDQALNGIAMGYSAYHYAALLGFFLVGLLFTGRIGSFLYEDIYEE</sequence>
<evidence type="ECO:0000256" key="1">
    <source>
        <dbReference type="ARBA" id="ARBA00004651"/>
    </source>
</evidence>
<name>A0A1M5IE59_9BACT</name>
<organism evidence="8 9">
    <name type="scientific">Dysgonomonas macrotermitis</name>
    <dbReference type="NCBI Taxonomy" id="1346286"/>
    <lineage>
        <taxon>Bacteria</taxon>
        <taxon>Pseudomonadati</taxon>
        <taxon>Bacteroidota</taxon>
        <taxon>Bacteroidia</taxon>
        <taxon>Bacteroidales</taxon>
        <taxon>Dysgonomonadaceae</taxon>
        <taxon>Dysgonomonas</taxon>
    </lineage>
</organism>